<dbReference type="STRING" id="194963.SAMCFNEI73_Ch0646"/>
<dbReference type="OrthoDB" id="9793421at2"/>
<dbReference type="CDD" id="cd17541">
    <property type="entry name" value="REC_CheB-like"/>
    <property type="match status" value="1"/>
</dbReference>
<dbReference type="GO" id="GO:0005737">
    <property type="term" value="C:cytoplasm"/>
    <property type="evidence" value="ECO:0007669"/>
    <property type="project" value="UniProtKB-SubCell"/>
</dbReference>
<dbReference type="HAMAP" id="MF_00099">
    <property type="entry name" value="CheB_chemtxs"/>
    <property type="match status" value="1"/>
</dbReference>
<dbReference type="KEGG" id="same:SAMCFNEI73_Ch0646"/>
<dbReference type="InterPro" id="IPR008248">
    <property type="entry name" value="CheB-like"/>
</dbReference>
<evidence type="ECO:0000313" key="11">
    <source>
        <dbReference type="EMBL" id="TCN36428.1"/>
    </source>
</evidence>
<dbReference type="Gene3D" id="3.40.50.2300">
    <property type="match status" value="1"/>
</dbReference>
<evidence type="ECO:0000313" key="12">
    <source>
        <dbReference type="Proteomes" id="UP000182306"/>
    </source>
</evidence>
<dbReference type="GO" id="GO:0006935">
    <property type="term" value="P:chemotaxis"/>
    <property type="evidence" value="ECO:0007669"/>
    <property type="project" value="UniProtKB-UniRule"/>
</dbReference>
<evidence type="ECO:0000256" key="2">
    <source>
        <dbReference type="ARBA" id="ARBA00022500"/>
    </source>
</evidence>
<protein>
    <recommendedName>
        <fullName evidence="5">Protein-glutamate methylesterase/protein-glutamine glutaminase</fullName>
        <ecNumber evidence="5">3.1.1.61</ecNumber>
        <ecNumber evidence="5">3.5.1.44</ecNumber>
    </recommendedName>
</protein>
<evidence type="ECO:0000313" key="10">
    <source>
        <dbReference type="EMBL" id="APG89972.1"/>
    </source>
</evidence>
<evidence type="ECO:0000256" key="3">
    <source>
        <dbReference type="ARBA" id="ARBA00022801"/>
    </source>
</evidence>
<dbReference type="RefSeq" id="WP_037378575.1">
    <property type="nucleotide sequence ID" value="NZ_CP013107.1"/>
</dbReference>
<keyword evidence="2 5" id="KW-0145">Chemotaxis</keyword>
<feature type="active site" evidence="5 6">
    <location>
        <position position="165"/>
    </location>
</feature>
<dbReference type="GO" id="GO:0050568">
    <property type="term" value="F:protein-glutamine glutaminase activity"/>
    <property type="evidence" value="ECO:0007669"/>
    <property type="project" value="UniProtKB-UniRule"/>
</dbReference>
<organism evidence="10 12">
    <name type="scientific">Sinorhizobium americanum</name>
    <dbReference type="NCBI Taxonomy" id="194963"/>
    <lineage>
        <taxon>Bacteria</taxon>
        <taxon>Pseudomonadati</taxon>
        <taxon>Pseudomonadota</taxon>
        <taxon>Alphaproteobacteria</taxon>
        <taxon>Hyphomicrobiales</taxon>
        <taxon>Rhizobiaceae</taxon>
        <taxon>Sinorhizobium/Ensifer group</taxon>
        <taxon>Sinorhizobium</taxon>
    </lineage>
</organism>
<evidence type="ECO:0000259" key="8">
    <source>
        <dbReference type="PROSITE" id="PS50110"/>
    </source>
</evidence>
<dbReference type="EMBL" id="SLVU01000001">
    <property type="protein sequence ID" value="TCN36428.1"/>
    <property type="molecule type" value="Genomic_DNA"/>
</dbReference>
<dbReference type="PANTHER" id="PTHR42872">
    <property type="entry name" value="PROTEIN-GLUTAMATE METHYLESTERASE/PROTEIN-GLUTAMINE GLUTAMINASE"/>
    <property type="match status" value="1"/>
</dbReference>
<keyword evidence="5 7" id="KW-0597">Phosphoprotein</keyword>
<name>A0A1L3LIL9_9HYPH</name>
<dbReference type="PANTHER" id="PTHR42872:SF6">
    <property type="entry name" value="PROTEIN-GLUTAMATE METHYLESTERASE_PROTEIN-GLUTAMINE GLUTAMINASE"/>
    <property type="match status" value="1"/>
</dbReference>
<comment type="PTM">
    <text evidence="5">Phosphorylated by CheA. Phosphorylation of the N-terminal regulatory domain activates the methylesterase activity.</text>
</comment>
<keyword evidence="1 5" id="KW-0963">Cytoplasm</keyword>
<comment type="catalytic activity">
    <reaction evidence="4 5">
        <text>[protein]-L-glutamate 5-O-methyl ester + H2O = L-glutamyl-[protein] + methanol + H(+)</text>
        <dbReference type="Rhea" id="RHEA:23236"/>
        <dbReference type="Rhea" id="RHEA-COMP:10208"/>
        <dbReference type="Rhea" id="RHEA-COMP:10311"/>
        <dbReference type="ChEBI" id="CHEBI:15377"/>
        <dbReference type="ChEBI" id="CHEBI:15378"/>
        <dbReference type="ChEBI" id="CHEBI:17790"/>
        <dbReference type="ChEBI" id="CHEBI:29973"/>
        <dbReference type="ChEBI" id="CHEBI:82795"/>
        <dbReference type="EC" id="3.1.1.61"/>
    </reaction>
</comment>
<dbReference type="EMBL" id="CP013107">
    <property type="protein sequence ID" value="APG89972.1"/>
    <property type="molecule type" value="Genomic_DNA"/>
</dbReference>
<reference evidence="11 13" key="2">
    <citation type="submission" date="2019-03" db="EMBL/GenBank/DDBJ databases">
        <title>Genomic Encyclopedia of Type Strains, Phase IV (KMG-V): Genome sequencing to study the core and pangenomes of soil and plant-associated prokaryotes.</title>
        <authorList>
            <person name="Whitman W."/>
        </authorList>
    </citation>
    <scope>NUCLEOTIDE SEQUENCE [LARGE SCALE GENOMIC DNA]</scope>
    <source>
        <strain evidence="11 13">23C40</strain>
    </source>
</reference>
<accession>A0A1L3LIL9</accession>
<keyword evidence="3 5" id="KW-0378">Hydrolase</keyword>
<dbReference type="Gene3D" id="3.40.50.180">
    <property type="entry name" value="Methylesterase CheB, C-terminal domain"/>
    <property type="match status" value="1"/>
</dbReference>
<dbReference type="Pfam" id="PF01339">
    <property type="entry name" value="CheB_methylest"/>
    <property type="match status" value="1"/>
</dbReference>
<feature type="modified residue" description="4-aspartylphosphate" evidence="5 7">
    <location>
        <position position="57"/>
    </location>
</feature>
<evidence type="ECO:0000259" key="9">
    <source>
        <dbReference type="PROSITE" id="PS50122"/>
    </source>
</evidence>
<dbReference type="PIRSF" id="PIRSF000876">
    <property type="entry name" value="RR_chemtxs_CheB"/>
    <property type="match status" value="1"/>
</dbReference>
<dbReference type="Pfam" id="PF00072">
    <property type="entry name" value="Response_reg"/>
    <property type="match status" value="1"/>
</dbReference>
<dbReference type="PROSITE" id="PS50110">
    <property type="entry name" value="RESPONSE_REGULATORY"/>
    <property type="match status" value="1"/>
</dbReference>
<dbReference type="SMART" id="SM00448">
    <property type="entry name" value="REC"/>
    <property type="match status" value="1"/>
</dbReference>
<evidence type="ECO:0000313" key="13">
    <source>
        <dbReference type="Proteomes" id="UP000295043"/>
    </source>
</evidence>
<sequence length="350" mass="36959">MNAPARVLVVDDSPTMRGLISAVLNADPEVKVVGQAADALEARQAIKQLDPDVVTLDIEMPNMNGLEFLDKIMRLRPMPVIMVSTLTHKGAEATIAALEIGAFDCVGKPHPGDPNPFGGLVEKVKAAARSQRKSMITSNRAASTPAVSSASDYKAGRKIIAIGASTGGVEALIAVLQKFPANCPPTVITQHMPHTFTKSFSERLNRLCAPTVHEATDGARLEVGKVYLAPGGDRHLQVANSSSPCCRLVDREPVNGHRPSVDVLFDSVAELAGRNAIGVILTGMGRDGAAGLLKMRHAGARTFGQNEKTCVVYGMPRVAHELGAVETQLPLGSIGEEILKTAAARKEGSE</sequence>
<dbReference type="NCBIfam" id="NF001965">
    <property type="entry name" value="PRK00742.1"/>
    <property type="match status" value="1"/>
</dbReference>
<evidence type="ECO:0000256" key="4">
    <source>
        <dbReference type="ARBA" id="ARBA00048267"/>
    </source>
</evidence>
<comment type="function">
    <text evidence="5">Involved in chemotaxis. Part of a chemotaxis signal transduction system that modulates chemotaxis in response to various stimuli. Catalyzes the demethylation of specific methylglutamate residues introduced into the chemoreceptors (methyl-accepting chemotaxis proteins or MCP) by CheR. Also mediates the irreversible deamidation of specific glutamine residues to glutamic acid.</text>
</comment>
<dbReference type="CDD" id="cd16432">
    <property type="entry name" value="CheB_Rec"/>
    <property type="match status" value="1"/>
</dbReference>
<dbReference type="SUPFAM" id="SSF52738">
    <property type="entry name" value="Methylesterase CheB, C-terminal domain"/>
    <property type="match status" value="1"/>
</dbReference>
<comment type="subcellular location">
    <subcellularLocation>
        <location evidence="5">Cytoplasm</location>
    </subcellularLocation>
</comment>
<dbReference type="EC" id="3.5.1.44" evidence="5"/>
<comment type="similarity">
    <text evidence="5">Belongs to the CheB family.</text>
</comment>
<feature type="active site" evidence="5 6">
    <location>
        <position position="191"/>
    </location>
</feature>
<feature type="domain" description="Response regulatory" evidence="8">
    <location>
        <begin position="6"/>
        <end position="123"/>
    </location>
</feature>
<feature type="active site" evidence="5 6">
    <location>
        <position position="287"/>
    </location>
</feature>
<proteinExistence type="inferred from homology"/>
<reference evidence="10 12" key="1">
    <citation type="submission" date="2015-10" db="EMBL/GenBank/DDBJ databases">
        <title>Genomic differences between typical nodule nitrogen-fixing rhizobial strains and those coming from bean seeds.</title>
        <authorList>
            <person name="Peralta H."/>
            <person name="Aguilar-Vera A."/>
            <person name="Diaz R."/>
            <person name="Mora Y."/>
            <person name="Martinez-Batallar G."/>
            <person name="Salazar E."/>
            <person name="Vargas-Lagunas C."/>
            <person name="Encarnacion S."/>
            <person name="Girard L."/>
            <person name="Mora J."/>
        </authorList>
    </citation>
    <scope>NUCLEOTIDE SEQUENCE [LARGE SCALE GENOMIC DNA]</scope>
    <source>
        <strain evidence="10 12">CFNEI 73</strain>
    </source>
</reference>
<dbReference type="InterPro" id="IPR011006">
    <property type="entry name" value="CheY-like_superfamily"/>
</dbReference>
<dbReference type="AlphaFoldDB" id="A0A1L3LIL9"/>
<dbReference type="PROSITE" id="PS50122">
    <property type="entry name" value="CHEB"/>
    <property type="match status" value="1"/>
</dbReference>
<dbReference type="Proteomes" id="UP000182306">
    <property type="component" value="Chromosome"/>
</dbReference>
<comment type="domain">
    <text evidence="5">Contains a C-terminal catalytic domain, and an N-terminal region which modulates catalytic activity.</text>
</comment>
<dbReference type="GO" id="GO:0008984">
    <property type="term" value="F:protein-glutamate methylesterase activity"/>
    <property type="evidence" value="ECO:0007669"/>
    <property type="project" value="UniProtKB-UniRule"/>
</dbReference>
<dbReference type="SUPFAM" id="SSF52172">
    <property type="entry name" value="CheY-like"/>
    <property type="match status" value="1"/>
</dbReference>
<evidence type="ECO:0000256" key="7">
    <source>
        <dbReference type="PROSITE-ProRule" id="PRU00169"/>
    </source>
</evidence>
<evidence type="ECO:0000256" key="5">
    <source>
        <dbReference type="HAMAP-Rule" id="MF_00099"/>
    </source>
</evidence>
<comment type="catalytic activity">
    <reaction evidence="5">
        <text>L-glutaminyl-[protein] + H2O = L-glutamyl-[protein] + NH4(+)</text>
        <dbReference type="Rhea" id="RHEA:16441"/>
        <dbReference type="Rhea" id="RHEA-COMP:10207"/>
        <dbReference type="Rhea" id="RHEA-COMP:10208"/>
        <dbReference type="ChEBI" id="CHEBI:15377"/>
        <dbReference type="ChEBI" id="CHEBI:28938"/>
        <dbReference type="ChEBI" id="CHEBI:29973"/>
        <dbReference type="ChEBI" id="CHEBI:30011"/>
        <dbReference type="EC" id="3.5.1.44"/>
    </reaction>
</comment>
<evidence type="ECO:0000256" key="6">
    <source>
        <dbReference type="PROSITE-ProRule" id="PRU00050"/>
    </source>
</evidence>
<gene>
    <name evidence="5 10" type="primary">cheB</name>
    <name evidence="11" type="ORF">EV184_101420</name>
    <name evidence="10" type="ORF">SAMCFNEI73_Ch0646</name>
</gene>
<feature type="domain" description="CheB-type methylesterase" evidence="9">
    <location>
        <begin position="153"/>
        <end position="345"/>
    </location>
</feature>
<dbReference type="InterPro" id="IPR000673">
    <property type="entry name" value="Sig_transdc_resp-reg_Me-estase"/>
</dbReference>
<dbReference type="EC" id="3.1.1.61" evidence="5"/>
<dbReference type="Proteomes" id="UP000295043">
    <property type="component" value="Unassembled WGS sequence"/>
</dbReference>
<dbReference type="GO" id="GO:0000156">
    <property type="term" value="F:phosphorelay response regulator activity"/>
    <property type="evidence" value="ECO:0007669"/>
    <property type="project" value="InterPro"/>
</dbReference>
<dbReference type="InterPro" id="IPR035909">
    <property type="entry name" value="CheB_C"/>
</dbReference>
<keyword evidence="12" id="KW-1185">Reference proteome</keyword>
<evidence type="ECO:0000256" key="1">
    <source>
        <dbReference type="ARBA" id="ARBA00022490"/>
    </source>
</evidence>
<dbReference type="InterPro" id="IPR001789">
    <property type="entry name" value="Sig_transdc_resp-reg_receiver"/>
</dbReference>
<dbReference type="NCBIfam" id="NF009206">
    <property type="entry name" value="PRK12555.1"/>
    <property type="match status" value="1"/>
</dbReference>